<protein>
    <submittedName>
        <fullName evidence="2">Uncharacterized protein</fullName>
    </submittedName>
</protein>
<dbReference type="eggNOG" id="ENOG5033BPE">
    <property type="taxonomic scope" value="Bacteria"/>
</dbReference>
<proteinExistence type="predicted"/>
<keyword evidence="1" id="KW-1133">Transmembrane helix</keyword>
<keyword evidence="1" id="KW-0472">Membrane</keyword>
<accession>Q11JN5</accession>
<feature type="transmembrane region" description="Helical" evidence="1">
    <location>
        <begin position="48"/>
        <end position="72"/>
    </location>
</feature>
<dbReference type="HOGENOM" id="CLU_170913_0_0_5"/>
<dbReference type="AlphaFoldDB" id="Q11JN5"/>
<name>Q11JN5_CHESB</name>
<dbReference type="EMBL" id="CP000390">
    <property type="protein sequence ID" value="ABG62390.1"/>
    <property type="molecule type" value="Genomic_DNA"/>
</dbReference>
<feature type="transmembrane region" description="Helical" evidence="1">
    <location>
        <begin position="78"/>
        <end position="96"/>
    </location>
</feature>
<gene>
    <name evidence="2" type="ordered locus">Meso_0993</name>
</gene>
<evidence type="ECO:0000256" key="1">
    <source>
        <dbReference type="SAM" id="Phobius"/>
    </source>
</evidence>
<reference evidence="2" key="1">
    <citation type="submission" date="2006-06" db="EMBL/GenBank/DDBJ databases">
        <title>Complete sequence of chromosome of Chelativorans sp. BNC1.</title>
        <authorList>
            <consortium name="US DOE Joint Genome Institute"/>
            <person name="Copeland A."/>
            <person name="Lucas S."/>
            <person name="Lapidus A."/>
            <person name="Barry K."/>
            <person name="Detter J.C."/>
            <person name="Glavina del Rio T."/>
            <person name="Hammon N."/>
            <person name="Israni S."/>
            <person name="Dalin E."/>
            <person name="Tice H."/>
            <person name="Pitluck S."/>
            <person name="Chertkov O."/>
            <person name="Brettin T."/>
            <person name="Bruce D."/>
            <person name="Han C."/>
            <person name="Tapia R."/>
            <person name="Gilna P."/>
            <person name="Schmutz J."/>
            <person name="Larimer F."/>
            <person name="Land M."/>
            <person name="Hauser L."/>
            <person name="Kyrpides N."/>
            <person name="Mikhailova N."/>
            <person name="Richardson P."/>
        </authorList>
    </citation>
    <scope>NUCLEOTIDE SEQUENCE</scope>
    <source>
        <strain evidence="2">BNC1</strain>
    </source>
</reference>
<evidence type="ECO:0000313" key="2">
    <source>
        <dbReference type="EMBL" id="ABG62390.1"/>
    </source>
</evidence>
<dbReference type="STRING" id="266779.Meso_0993"/>
<sequence length="113" mass="12029">MVSQPLQTANTMRGPEMTMRTATEVVASSPKPALDAAGRLGLAATPTFALMAWISAVGSPGMMMCAAASPFVPINDMALMYVLMSLFHLSPWMKLLSARSQRPNTPVTQTEGD</sequence>
<dbReference type="KEGG" id="mes:Meso_0993"/>
<organism evidence="2">
    <name type="scientific">Chelativorans sp. (strain BNC1)</name>
    <dbReference type="NCBI Taxonomy" id="266779"/>
    <lineage>
        <taxon>Bacteria</taxon>
        <taxon>Pseudomonadati</taxon>
        <taxon>Pseudomonadota</taxon>
        <taxon>Alphaproteobacteria</taxon>
        <taxon>Hyphomicrobiales</taxon>
        <taxon>Phyllobacteriaceae</taxon>
        <taxon>Chelativorans</taxon>
    </lineage>
</organism>
<keyword evidence="1" id="KW-0812">Transmembrane</keyword>